<evidence type="ECO:0000313" key="3">
    <source>
        <dbReference type="EMBL" id="KRL85655.1"/>
    </source>
</evidence>
<dbReference type="PANTHER" id="PTHR45138:SF9">
    <property type="entry name" value="DIGUANYLATE CYCLASE DGCM-RELATED"/>
    <property type="match status" value="1"/>
</dbReference>
<accession>A0A0R1TWU6</accession>
<dbReference type="InterPro" id="IPR000160">
    <property type="entry name" value="GGDEF_dom"/>
</dbReference>
<feature type="transmembrane region" description="Helical" evidence="1">
    <location>
        <begin position="120"/>
        <end position="139"/>
    </location>
</feature>
<dbReference type="SMART" id="SM00267">
    <property type="entry name" value="GGDEF"/>
    <property type="match status" value="1"/>
</dbReference>
<feature type="transmembrane region" description="Helical" evidence="1">
    <location>
        <begin position="45"/>
        <end position="67"/>
    </location>
</feature>
<reference evidence="3 4" key="1">
    <citation type="journal article" date="2015" name="Genome Announc.">
        <title>Expanding the biotechnology potential of lactobacilli through comparative genomics of 213 strains and associated genera.</title>
        <authorList>
            <person name="Sun Z."/>
            <person name="Harris H.M."/>
            <person name="McCann A."/>
            <person name="Guo C."/>
            <person name="Argimon S."/>
            <person name="Zhang W."/>
            <person name="Yang X."/>
            <person name="Jeffery I.B."/>
            <person name="Cooney J.C."/>
            <person name="Kagawa T.F."/>
            <person name="Liu W."/>
            <person name="Song Y."/>
            <person name="Salvetti E."/>
            <person name="Wrobel A."/>
            <person name="Rasinkangas P."/>
            <person name="Parkhill J."/>
            <person name="Rea M.C."/>
            <person name="O'Sullivan O."/>
            <person name="Ritari J."/>
            <person name="Douillard F.P."/>
            <person name="Paul Ross R."/>
            <person name="Yang R."/>
            <person name="Briner A.E."/>
            <person name="Felis G.E."/>
            <person name="de Vos W.M."/>
            <person name="Barrangou R."/>
            <person name="Klaenhammer T.R."/>
            <person name="Caufield P.W."/>
            <person name="Cui Y."/>
            <person name="Zhang H."/>
            <person name="O'Toole P.W."/>
        </authorList>
    </citation>
    <scope>NUCLEOTIDE SEQUENCE [LARGE SCALE GENOMIC DNA]</scope>
    <source>
        <strain evidence="3 4">DSM 15945</strain>
    </source>
</reference>
<dbReference type="Gene3D" id="3.30.70.270">
    <property type="match status" value="1"/>
</dbReference>
<dbReference type="AlphaFoldDB" id="A0A0R1TWU6"/>
<dbReference type="InterPro" id="IPR043128">
    <property type="entry name" value="Rev_trsase/Diguanyl_cyclase"/>
</dbReference>
<evidence type="ECO:0000256" key="1">
    <source>
        <dbReference type="SAM" id="Phobius"/>
    </source>
</evidence>
<sequence length="390" mass="44930">MLVSWGLRTTTYITNILVLVGYALLFNWLQNTRSITPRWQRWRQPALVAVTIAFVVLFHFSSVLSMAAQNNPIGYGWTYLNFQGATLLYALLSSRQRLVLYFTSLVVVGWYWWIPRVPTWPLMAACSLVLMYVATRFGPTIGRRALTYYPFGFLFMAPFFLANWLSLDGIDVGWPWQVITLTIILWCLWQTHYRFVARRNHEAALVSEAQIDDLTSLKNFRVFDADLHAAFDRLQDHGELYALYTFDIDHFKRVNDTYGHVSGNTILQAVAKRLEQVVANFDYPAQTYRTGGEEFSFLLIDVVEDFGKATEYTTAVKDALSDLTFHTENGDEFHITVSIGQDRSVADDRNYLDIYKRADKYLYSSKNHGRNAITIRGITIGQAQRVQARE</sequence>
<dbReference type="Proteomes" id="UP000051922">
    <property type="component" value="Unassembled WGS sequence"/>
</dbReference>
<evidence type="ECO:0000313" key="4">
    <source>
        <dbReference type="Proteomes" id="UP000051922"/>
    </source>
</evidence>
<dbReference type="PATRIC" id="fig|1423783.4.peg.1559"/>
<feature type="transmembrane region" description="Helical" evidence="1">
    <location>
        <begin position="172"/>
        <end position="189"/>
    </location>
</feature>
<dbReference type="OrthoDB" id="9759607at2"/>
<keyword evidence="1" id="KW-0472">Membrane</keyword>
<dbReference type="EMBL" id="AZFJ01000051">
    <property type="protein sequence ID" value="KRL85655.1"/>
    <property type="molecule type" value="Genomic_DNA"/>
</dbReference>
<feature type="transmembrane region" description="Helical" evidence="1">
    <location>
        <begin position="146"/>
        <end position="166"/>
    </location>
</feature>
<dbReference type="InterPro" id="IPR029787">
    <property type="entry name" value="Nucleotide_cyclase"/>
</dbReference>
<dbReference type="RefSeq" id="WP_056956842.1">
    <property type="nucleotide sequence ID" value="NZ_AZFJ01000051.1"/>
</dbReference>
<name>A0A0R1TWU6_9LACO</name>
<dbReference type="CDD" id="cd01949">
    <property type="entry name" value="GGDEF"/>
    <property type="match status" value="1"/>
</dbReference>
<organism evidence="3 4">
    <name type="scientific">Lacticaseibacillus pantheris DSM 15945 = JCM 12539 = NBRC 106106</name>
    <dbReference type="NCBI Taxonomy" id="1423783"/>
    <lineage>
        <taxon>Bacteria</taxon>
        <taxon>Bacillati</taxon>
        <taxon>Bacillota</taxon>
        <taxon>Bacilli</taxon>
        <taxon>Lactobacillales</taxon>
        <taxon>Lactobacillaceae</taxon>
        <taxon>Lacticaseibacillus</taxon>
    </lineage>
</organism>
<gene>
    <name evidence="3" type="ORF">FC50_GL001515</name>
</gene>
<protein>
    <submittedName>
        <fullName evidence="3">Signal transduction diguanylate cyclase</fullName>
    </submittedName>
</protein>
<proteinExistence type="predicted"/>
<keyword evidence="1" id="KW-1133">Transmembrane helix</keyword>
<feature type="domain" description="GGDEF" evidence="2">
    <location>
        <begin position="239"/>
        <end position="378"/>
    </location>
</feature>
<dbReference type="SUPFAM" id="SSF55073">
    <property type="entry name" value="Nucleotide cyclase"/>
    <property type="match status" value="1"/>
</dbReference>
<feature type="transmembrane region" description="Helical" evidence="1">
    <location>
        <begin position="98"/>
        <end position="114"/>
    </location>
</feature>
<dbReference type="STRING" id="1423783.FC50_GL001515"/>
<dbReference type="GO" id="GO:0052621">
    <property type="term" value="F:diguanylate cyclase activity"/>
    <property type="evidence" value="ECO:0007669"/>
    <property type="project" value="TreeGrafter"/>
</dbReference>
<evidence type="ECO:0000259" key="2">
    <source>
        <dbReference type="PROSITE" id="PS50887"/>
    </source>
</evidence>
<dbReference type="PROSITE" id="PS50887">
    <property type="entry name" value="GGDEF"/>
    <property type="match status" value="1"/>
</dbReference>
<dbReference type="PANTHER" id="PTHR45138">
    <property type="entry name" value="REGULATORY COMPONENTS OF SENSORY TRANSDUCTION SYSTEM"/>
    <property type="match status" value="1"/>
</dbReference>
<dbReference type="NCBIfam" id="TIGR00254">
    <property type="entry name" value="GGDEF"/>
    <property type="match status" value="1"/>
</dbReference>
<keyword evidence="1" id="KW-0812">Transmembrane</keyword>
<feature type="transmembrane region" description="Helical" evidence="1">
    <location>
        <begin position="12"/>
        <end position="29"/>
    </location>
</feature>
<feature type="transmembrane region" description="Helical" evidence="1">
    <location>
        <begin position="73"/>
        <end position="91"/>
    </location>
</feature>
<dbReference type="Pfam" id="PF00990">
    <property type="entry name" value="GGDEF"/>
    <property type="match status" value="1"/>
</dbReference>
<dbReference type="InterPro" id="IPR050469">
    <property type="entry name" value="Diguanylate_Cyclase"/>
</dbReference>
<keyword evidence="4" id="KW-1185">Reference proteome</keyword>
<comment type="caution">
    <text evidence="3">The sequence shown here is derived from an EMBL/GenBank/DDBJ whole genome shotgun (WGS) entry which is preliminary data.</text>
</comment>